<comment type="caution">
    <text evidence="1">The sequence shown here is derived from an EMBL/GenBank/DDBJ whole genome shotgun (WGS) entry which is preliminary data.</text>
</comment>
<dbReference type="RefSeq" id="WP_236339819.1">
    <property type="nucleotide sequence ID" value="NZ_CAKMMF010000006.1"/>
</dbReference>
<proteinExistence type="predicted"/>
<accession>A0ABN8GAD8</accession>
<gene>
    <name evidence="1" type="ORF">PAECIP111893_01473</name>
</gene>
<dbReference type="Proteomes" id="UP000838686">
    <property type="component" value="Unassembled WGS sequence"/>
</dbReference>
<keyword evidence="2" id="KW-1185">Reference proteome</keyword>
<reference evidence="1" key="1">
    <citation type="submission" date="2022-01" db="EMBL/GenBank/DDBJ databases">
        <authorList>
            <person name="Criscuolo A."/>
        </authorList>
    </citation>
    <scope>NUCLEOTIDE SEQUENCE</scope>
    <source>
        <strain evidence="1">CIP111893</strain>
    </source>
</reference>
<dbReference type="EMBL" id="CAKMMF010000006">
    <property type="protein sequence ID" value="CAH1200585.1"/>
    <property type="molecule type" value="Genomic_DNA"/>
</dbReference>
<sequence length="164" mass="18974">MYVYRVFILMLLLCLVMVSCSNLEQTAQSNEPEEVLSSIYLHMYSDASIKPQPELIDVEYEDSLLSATVREIEEAGTAPAALPAIDEISRIYVLELVYEKEGMTTSKDQYIMVWDNDGRYYIKKFEMTSEYHYDKYDDQAKAEILQHMGADNWIIIQPLTMLTS</sequence>
<protein>
    <submittedName>
        <fullName evidence="1">Uncharacterized protein</fullName>
    </submittedName>
</protein>
<organism evidence="1 2">
    <name type="scientific">Paenibacillus plantiphilus</name>
    <dbReference type="NCBI Taxonomy" id="2905650"/>
    <lineage>
        <taxon>Bacteria</taxon>
        <taxon>Bacillati</taxon>
        <taxon>Bacillota</taxon>
        <taxon>Bacilli</taxon>
        <taxon>Bacillales</taxon>
        <taxon>Paenibacillaceae</taxon>
        <taxon>Paenibacillus</taxon>
    </lineage>
</organism>
<dbReference type="PROSITE" id="PS51257">
    <property type="entry name" value="PROKAR_LIPOPROTEIN"/>
    <property type="match status" value="1"/>
</dbReference>
<name>A0ABN8GAD8_9BACL</name>
<evidence type="ECO:0000313" key="1">
    <source>
        <dbReference type="EMBL" id="CAH1200585.1"/>
    </source>
</evidence>
<evidence type="ECO:0000313" key="2">
    <source>
        <dbReference type="Proteomes" id="UP000838686"/>
    </source>
</evidence>